<evidence type="ECO:0000256" key="11">
    <source>
        <dbReference type="ARBA" id="ARBA00035585"/>
    </source>
</evidence>
<keyword evidence="3" id="KW-0997">Cell inner membrane</keyword>
<dbReference type="Pfam" id="PF02537">
    <property type="entry name" value="CRCB"/>
    <property type="match status" value="1"/>
</dbReference>
<evidence type="ECO:0000256" key="3">
    <source>
        <dbReference type="ARBA" id="ARBA00022519"/>
    </source>
</evidence>
<comment type="caution">
    <text evidence="13">The sequence shown here is derived from an EMBL/GenBank/DDBJ whole genome shotgun (WGS) entry which is preliminary data.</text>
</comment>
<keyword evidence="12" id="KW-0479">Metal-binding</keyword>
<dbReference type="PANTHER" id="PTHR28259">
    <property type="entry name" value="FLUORIDE EXPORT PROTEIN 1-RELATED"/>
    <property type="match status" value="1"/>
</dbReference>
<dbReference type="GO" id="GO:0062054">
    <property type="term" value="F:fluoride channel activity"/>
    <property type="evidence" value="ECO:0007669"/>
    <property type="project" value="UniProtKB-UniRule"/>
</dbReference>
<dbReference type="NCBIfam" id="NF010805">
    <property type="entry name" value="PRK14209.1"/>
    <property type="match status" value="1"/>
</dbReference>
<feature type="binding site" evidence="12">
    <location>
        <position position="74"/>
    </location>
    <ligand>
        <name>Na(+)</name>
        <dbReference type="ChEBI" id="CHEBI:29101"/>
        <note>structural</note>
    </ligand>
</feature>
<keyword evidence="2 12" id="KW-1003">Cell membrane</keyword>
<dbReference type="PANTHER" id="PTHR28259:SF1">
    <property type="entry name" value="FLUORIDE EXPORT PROTEIN 1-RELATED"/>
    <property type="match status" value="1"/>
</dbReference>
<evidence type="ECO:0000256" key="8">
    <source>
        <dbReference type="ARBA" id="ARBA00023136"/>
    </source>
</evidence>
<dbReference type="InterPro" id="IPR003691">
    <property type="entry name" value="FluC"/>
</dbReference>
<keyword evidence="6 12" id="KW-0915">Sodium</keyword>
<comment type="similarity">
    <text evidence="10 12">Belongs to the fluoride channel Fluc/FEX (TC 1.A.43) family.</text>
</comment>
<gene>
    <name evidence="12" type="primary">fluC</name>
    <name evidence="12" type="synonym">crcB</name>
    <name evidence="13" type="ORF">DI533_13380</name>
</gene>
<evidence type="ECO:0000256" key="6">
    <source>
        <dbReference type="ARBA" id="ARBA00023053"/>
    </source>
</evidence>
<dbReference type="NCBIfam" id="NF010791">
    <property type="entry name" value="PRK14195.1"/>
    <property type="match status" value="1"/>
</dbReference>
<evidence type="ECO:0000256" key="1">
    <source>
        <dbReference type="ARBA" id="ARBA00004651"/>
    </source>
</evidence>
<evidence type="ECO:0000256" key="9">
    <source>
        <dbReference type="ARBA" id="ARBA00023303"/>
    </source>
</evidence>
<comment type="function">
    <text evidence="12">Fluoride-specific ion channel. Important for reducing fluoride concentration in the cell, thus reducing its toxicity.</text>
</comment>
<dbReference type="EMBL" id="QFQS01000003">
    <property type="protein sequence ID" value="PZQ96594.1"/>
    <property type="molecule type" value="Genomic_DNA"/>
</dbReference>
<dbReference type="GO" id="GO:0005886">
    <property type="term" value="C:plasma membrane"/>
    <property type="evidence" value="ECO:0007669"/>
    <property type="project" value="UniProtKB-SubCell"/>
</dbReference>
<evidence type="ECO:0000256" key="2">
    <source>
        <dbReference type="ARBA" id="ARBA00022475"/>
    </source>
</evidence>
<evidence type="ECO:0000256" key="4">
    <source>
        <dbReference type="ARBA" id="ARBA00022692"/>
    </source>
</evidence>
<evidence type="ECO:0000313" key="13">
    <source>
        <dbReference type="EMBL" id="PZQ96594.1"/>
    </source>
</evidence>
<feature type="transmembrane region" description="Helical" evidence="12">
    <location>
        <begin position="64"/>
        <end position="86"/>
    </location>
</feature>
<feature type="transmembrane region" description="Helical" evidence="12">
    <location>
        <begin position="34"/>
        <end position="57"/>
    </location>
</feature>
<evidence type="ECO:0000256" key="10">
    <source>
        <dbReference type="ARBA" id="ARBA00035120"/>
    </source>
</evidence>
<reference evidence="13 14" key="1">
    <citation type="submission" date="2017-08" db="EMBL/GenBank/DDBJ databases">
        <title>Infants hospitalized years apart are colonized by the same room-sourced microbial strains.</title>
        <authorList>
            <person name="Brooks B."/>
            <person name="Olm M.R."/>
            <person name="Firek B.A."/>
            <person name="Baker R."/>
            <person name="Thomas B.C."/>
            <person name="Morowitz M.J."/>
            <person name="Banfield J.F."/>
        </authorList>
    </citation>
    <scope>NUCLEOTIDE SEQUENCE [LARGE SCALE GENOMIC DNA]</scope>
    <source>
        <strain evidence="13">S2_003_000_R2_11</strain>
    </source>
</reference>
<evidence type="ECO:0000313" key="14">
    <source>
        <dbReference type="Proteomes" id="UP000248975"/>
    </source>
</evidence>
<name>A0A2W5S924_CERSP</name>
<comment type="subcellular location">
    <subcellularLocation>
        <location evidence="1 12">Cell membrane</location>
        <topology evidence="1 12">Multi-pass membrane protein</topology>
    </subcellularLocation>
</comment>
<comment type="catalytic activity">
    <reaction evidence="11">
        <text>fluoride(in) = fluoride(out)</text>
        <dbReference type="Rhea" id="RHEA:76159"/>
        <dbReference type="ChEBI" id="CHEBI:17051"/>
    </reaction>
    <physiologicalReaction direction="left-to-right" evidence="11">
        <dbReference type="Rhea" id="RHEA:76160"/>
    </physiologicalReaction>
</comment>
<protein>
    <recommendedName>
        <fullName evidence="12">Fluoride-specific ion channel FluC</fullName>
    </recommendedName>
</protein>
<organism evidence="13 14">
    <name type="scientific">Cereibacter sphaeroides</name>
    <name type="common">Rhodobacter sphaeroides</name>
    <dbReference type="NCBI Taxonomy" id="1063"/>
    <lineage>
        <taxon>Bacteria</taxon>
        <taxon>Pseudomonadati</taxon>
        <taxon>Pseudomonadota</taxon>
        <taxon>Alphaproteobacteria</taxon>
        <taxon>Rhodobacterales</taxon>
        <taxon>Paracoccaceae</taxon>
        <taxon>Cereibacter</taxon>
    </lineage>
</organism>
<keyword evidence="12" id="KW-0813">Transport</keyword>
<feature type="binding site" evidence="12">
    <location>
        <position position="77"/>
    </location>
    <ligand>
        <name>Na(+)</name>
        <dbReference type="ChEBI" id="CHEBI:29101"/>
        <note>structural</note>
    </ligand>
</feature>
<keyword evidence="4 12" id="KW-0812">Transmembrane</keyword>
<keyword evidence="7 12" id="KW-0406">Ion transport</keyword>
<evidence type="ECO:0000256" key="12">
    <source>
        <dbReference type="HAMAP-Rule" id="MF_00454"/>
    </source>
</evidence>
<keyword evidence="9 12" id="KW-0407">Ion channel</keyword>
<feature type="transmembrane region" description="Helical" evidence="12">
    <location>
        <begin position="98"/>
        <end position="120"/>
    </location>
</feature>
<dbReference type="HAMAP" id="MF_00454">
    <property type="entry name" value="FluC"/>
    <property type="match status" value="1"/>
</dbReference>
<comment type="activity regulation">
    <text evidence="12">Na(+) is not transported, but it plays an essential structural role and its presence is essential for fluoride channel function.</text>
</comment>
<dbReference type="GO" id="GO:0046872">
    <property type="term" value="F:metal ion binding"/>
    <property type="evidence" value="ECO:0007669"/>
    <property type="project" value="UniProtKB-KW"/>
</dbReference>
<accession>A0A2W5S924</accession>
<keyword evidence="5 12" id="KW-1133">Transmembrane helix</keyword>
<dbReference type="NCBIfam" id="TIGR00494">
    <property type="entry name" value="crcB"/>
    <property type="match status" value="1"/>
</dbReference>
<evidence type="ECO:0000256" key="7">
    <source>
        <dbReference type="ARBA" id="ARBA00023065"/>
    </source>
</evidence>
<proteinExistence type="inferred from homology"/>
<dbReference type="GO" id="GO:0140114">
    <property type="term" value="P:cellular detoxification of fluoride"/>
    <property type="evidence" value="ECO:0007669"/>
    <property type="project" value="UniProtKB-UniRule"/>
</dbReference>
<sequence>MFGTLAQVAIGGAIGSSARYLTNVAVMRGMGPGFPWATLIVNVAGSFLMGALVVLLAQKSANHYAPFLMTGILGGFTTFSAFSLDAVSLWERGATTQAVAYVAGSVVISLIALIAGMAVVRGIFA</sequence>
<dbReference type="AlphaFoldDB" id="A0A2W5S924"/>
<dbReference type="Proteomes" id="UP000248975">
    <property type="component" value="Unassembled WGS sequence"/>
</dbReference>
<evidence type="ECO:0000256" key="5">
    <source>
        <dbReference type="ARBA" id="ARBA00022989"/>
    </source>
</evidence>
<keyword evidence="8 12" id="KW-0472">Membrane</keyword>